<dbReference type="EMBL" id="BKCJ011884130">
    <property type="protein sequence ID" value="GFD60894.1"/>
    <property type="molecule type" value="Genomic_DNA"/>
</dbReference>
<feature type="non-terminal residue" evidence="1">
    <location>
        <position position="1"/>
    </location>
</feature>
<protein>
    <submittedName>
        <fullName evidence="1">Uncharacterized protein</fullName>
    </submittedName>
</protein>
<gene>
    <name evidence="1" type="ORF">Tci_932863</name>
</gene>
<accession>A0A699XYW2</accession>
<feature type="non-terminal residue" evidence="1">
    <location>
        <position position="79"/>
    </location>
</feature>
<comment type="caution">
    <text evidence="1">The sequence shown here is derived from an EMBL/GenBank/DDBJ whole genome shotgun (WGS) entry which is preliminary data.</text>
</comment>
<organism evidence="1">
    <name type="scientific">Tanacetum cinerariifolium</name>
    <name type="common">Dalmatian daisy</name>
    <name type="synonym">Chrysanthemum cinerariifolium</name>
    <dbReference type="NCBI Taxonomy" id="118510"/>
    <lineage>
        <taxon>Eukaryota</taxon>
        <taxon>Viridiplantae</taxon>
        <taxon>Streptophyta</taxon>
        <taxon>Embryophyta</taxon>
        <taxon>Tracheophyta</taxon>
        <taxon>Spermatophyta</taxon>
        <taxon>Magnoliopsida</taxon>
        <taxon>eudicotyledons</taxon>
        <taxon>Gunneridae</taxon>
        <taxon>Pentapetalae</taxon>
        <taxon>asterids</taxon>
        <taxon>campanulids</taxon>
        <taxon>Asterales</taxon>
        <taxon>Asteraceae</taxon>
        <taxon>Asteroideae</taxon>
        <taxon>Anthemideae</taxon>
        <taxon>Anthemidinae</taxon>
        <taxon>Tanacetum</taxon>
    </lineage>
</organism>
<name>A0A699XYW2_TANCI</name>
<proteinExistence type="predicted"/>
<evidence type="ECO:0000313" key="1">
    <source>
        <dbReference type="EMBL" id="GFD60894.1"/>
    </source>
</evidence>
<dbReference type="AlphaFoldDB" id="A0A699XYW2"/>
<sequence>EVALGELGRKEMSGVDSFVEYQETYSFSSAMAFGLIMLGRGGQVTSEVDRRMLARLTGCISATLESGIDTTITAPGATL</sequence>
<reference evidence="1" key="1">
    <citation type="journal article" date="2019" name="Sci. Rep.">
        <title>Draft genome of Tanacetum cinerariifolium, the natural source of mosquito coil.</title>
        <authorList>
            <person name="Yamashiro T."/>
            <person name="Shiraishi A."/>
            <person name="Satake H."/>
            <person name="Nakayama K."/>
        </authorList>
    </citation>
    <scope>NUCLEOTIDE SEQUENCE</scope>
</reference>